<gene>
    <name evidence="2" type="ORF">Thert_03272</name>
</gene>
<dbReference type="InterPro" id="IPR007630">
    <property type="entry name" value="RNA_pol_sigma70_r4"/>
</dbReference>
<dbReference type="Pfam" id="PF04539">
    <property type="entry name" value="Sigma70_r3"/>
    <property type="match status" value="1"/>
</dbReference>
<dbReference type="InterPro" id="IPR013325">
    <property type="entry name" value="RNA_pol_sigma_r2"/>
</dbReference>
<sequence>MSLLEQDLWDKYEKLKDGSSKEDIIIKYMPLVKHIVKRICLSEISKEDVDDLISQGMIGLIDAVNKYDISKGVKFETYASIRIKGEIIDYLRKKDWIPRSLKKRYKSIEKTIERLEQEYKREPTIEEIMDATKLSKNDVLKTLSYMNAGYISSLDEVIENNLKISSITESEITNPENEVLMYDLKQNIVKAIDMLQEKERLIISLYYYEDLNYKEISKIMGLTESRISQIHSKAIKKLKEKLNDLI</sequence>
<dbReference type="PROSITE" id="PS00715">
    <property type="entry name" value="SIGMA70_1"/>
    <property type="match status" value="1"/>
</dbReference>
<dbReference type="InterPro" id="IPR014284">
    <property type="entry name" value="RNA_pol_sigma-70_dom"/>
</dbReference>
<evidence type="ECO:0000313" key="2">
    <source>
        <dbReference type="EMBL" id="AST59016.1"/>
    </source>
</evidence>
<dbReference type="GO" id="GO:0006352">
    <property type="term" value="P:DNA-templated transcription initiation"/>
    <property type="evidence" value="ECO:0007669"/>
    <property type="project" value="InterPro"/>
</dbReference>
<keyword evidence="1" id="KW-0804">Transcription</keyword>
<dbReference type="SUPFAM" id="SSF88659">
    <property type="entry name" value="Sigma3 and sigma4 domains of RNA polymerase sigma factors"/>
    <property type="match status" value="2"/>
</dbReference>
<proteinExistence type="inferred from homology"/>
<dbReference type="NCBIfam" id="TIGR02479">
    <property type="entry name" value="FliA_WhiG"/>
    <property type="match status" value="1"/>
</dbReference>
<dbReference type="RefSeq" id="WP_094398003.1">
    <property type="nucleotide sequence ID" value="NZ_CP016893.1"/>
</dbReference>
<dbReference type="NCBIfam" id="NF005413">
    <property type="entry name" value="PRK06986.1"/>
    <property type="match status" value="1"/>
</dbReference>
<dbReference type="InterPro" id="IPR007627">
    <property type="entry name" value="RNA_pol_sigma70_r2"/>
</dbReference>
<dbReference type="PRINTS" id="PR00046">
    <property type="entry name" value="SIGMA70FCT"/>
</dbReference>
<dbReference type="InterPro" id="IPR012845">
    <property type="entry name" value="RNA_pol_sigma_FliA_WhiG"/>
</dbReference>
<accession>A0A223I2P3</accession>
<dbReference type="SUPFAM" id="SSF88946">
    <property type="entry name" value="Sigma2 domain of RNA polymerase sigma factors"/>
    <property type="match status" value="1"/>
</dbReference>
<dbReference type="InterPro" id="IPR013324">
    <property type="entry name" value="RNA_pol_sigma_r3/r4-like"/>
</dbReference>
<name>A0A223I2P3_THETR</name>
<dbReference type="Gene3D" id="1.10.1740.10">
    <property type="match status" value="1"/>
</dbReference>
<comment type="similarity">
    <text evidence="1">Belongs to the sigma-70 factor family.</text>
</comment>
<dbReference type="GO" id="GO:0003677">
    <property type="term" value="F:DNA binding"/>
    <property type="evidence" value="ECO:0007669"/>
    <property type="project" value="UniProtKB-KW"/>
</dbReference>
<dbReference type="PANTHER" id="PTHR30385">
    <property type="entry name" value="SIGMA FACTOR F FLAGELLAR"/>
    <property type="match status" value="1"/>
</dbReference>
<dbReference type="Proteomes" id="UP000214975">
    <property type="component" value="Chromosome"/>
</dbReference>
<dbReference type="InterPro" id="IPR000943">
    <property type="entry name" value="RNA_pol_sigma70"/>
</dbReference>
<dbReference type="PIRSF" id="PIRSF000770">
    <property type="entry name" value="RNA_pol_sigma-SigE/K"/>
    <property type="match status" value="1"/>
</dbReference>
<comment type="function">
    <text evidence="1">Sigma factors are initiation factors that promote the attachment of RNA polymerase to specific initiation sites and are then released.</text>
</comment>
<keyword evidence="1" id="KW-0238">DNA-binding</keyword>
<keyword evidence="1" id="KW-0731">Sigma factor</keyword>
<dbReference type="GO" id="GO:0016987">
    <property type="term" value="F:sigma factor activity"/>
    <property type="evidence" value="ECO:0007669"/>
    <property type="project" value="UniProtKB-KW"/>
</dbReference>
<dbReference type="PANTHER" id="PTHR30385:SF7">
    <property type="entry name" value="RNA POLYMERASE SIGMA FACTOR FLIA"/>
    <property type="match status" value="1"/>
</dbReference>
<dbReference type="Pfam" id="PF04542">
    <property type="entry name" value="Sigma70_r2"/>
    <property type="match status" value="1"/>
</dbReference>
<dbReference type="AlphaFoldDB" id="A0A223I2P3"/>
<dbReference type="PROSITE" id="PS00716">
    <property type="entry name" value="SIGMA70_2"/>
    <property type="match status" value="1"/>
</dbReference>
<reference evidence="2 3" key="1">
    <citation type="submission" date="2016-08" db="EMBL/GenBank/DDBJ databases">
        <title>A novel genetic cassette of butanologenic Thermoanaerobacterium thermosaccharolyticum that directly convert cellulose to butanol.</title>
        <authorList>
            <person name="Li T."/>
            <person name="He J."/>
        </authorList>
    </citation>
    <scope>NUCLEOTIDE SEQUENCE [LARGE SCALE GENOMIC DNA]</scope>
    <source>
        <strain evidence="2 3">TG57</strain>
    </source>
</reference>
<organism evidence="2 3">
    <name type="scientific">Thermoanaerobacterium thermosaccharolyticum</name>
    <name type="common">Clostridium thermosaccharolyticum</name>
    <dbReference type="NCBI Taxonomy" id="1517"/>
    <lineage>
        <taxon>Bacteria</taxon>
        <taxon>Bacillati</taxon>
        <taxon>Bacillota</taxon>
        <taxon>Clostridia</taxon>
        <taxon>Thermoanaerobacterales</taxon>
        <taxon>Thermoanaerobacteraceae</taxon>
        <taxon>Thermoanaerobacterium</taxon>
    </lineage>
</organism>
<evidence type="ECO:0000256" key="1">
    <source>
        <dbReference type="RuleBase" id="RU362124"/>
    </source>
</evidence>
<dbReference type="Pfam" id="PF04545">
    <property type="entry name" value="Sigma70_r4"/>
    <property type="match status" value="1"/>
</dbReference>
<dbReference type="Gene3D" id="1.20.140.160">
    <property type="match status" value="1"/>
</dbReference>
<dbReference type="GO" id="GO:0003899">
    <property type="term" value="F:DNA-directed RNA polymerase activity"/>
    <property type="evidence" value="ECO:0007669"/>
    <property type="project" value="InterPro"/>
</dbReference>
<protein>
    <recommendedName>
        <fullName evidence="1">RNA polymerase sigma factor</fullName>
    </recommendedName>
</protein>
<keyword evidence="1" id="KW-0805">Transcription regulation</keyword>
<dbReference type="NCBIfam" id="TIGR02937">
    <property type="entry name" value="sigma70-ECF"/>
    <property type="match status" value="1"/>
</dbReference>
<dbReference type="CDD" id="cd06171">
    <property type="entry name" value="Sigma70_r4"/>
    <property type="match status" value="1"/>
</dbReference>
<dbReference type="EMBL" id="CP016893">
    <property type="protein sequence ID" value="AST59016.1"/>
    <property type="molecule type" value="Genomic_DNA"/>
</dbReference>
<evidence type="ECO:0000313" key="3">
    <source>
        <dbReference type="Proteomes" id="UP000214975"/>
    </source>
</evidence>
<dbReference type="InterPro" id="IPR007624">
    <property type="entry name" value="RNA_pol_sigma70_r3"/>
</dbReference>